<keyword evidence="2" id="KW-0472">Membrane</keyword>
<proteinExistence type="predicted"/>
<accession>A0ABQ3JBH7</accession>
<keyword evidence="2" id="KW-1133">Transmembrane helix</keyword>
<gene>
    <name evidence="3" type="ORF">GCM10017786_60640</name>
</gene>
<evidence type="ECO:0000256" key="1">
    <source>
        <dbReference type="SAM" id="MobiDB-lite"/>
    </source>
</evidence>
<name>A0ABQ3JBH7_9PSEU</name>
<organism evidence="3 4">
    <name type="scientific">Amycolatopsis deserti</name>
    <dbReference type="NCBI Taxonomy" id="185696"/>
    <lineage>
        <taxon>Bacteria</taxon>
        <taxon>Bacillati</taxon>
        <taxon>Actinomycetota</taxon>
        <taxon>Actinomycetes</taxon>
        <taxon>Pseudonocardiales</taxon>
        <taxon>Pseudonocardiaceae</taxon>
        <taxon>Amycolatopsis</taxon>
    </lineage>
</organism>
<feature type="transmembrane region" description="Helical" evidence="2">
    <location>
        <begin position="166"/>
        <end position="186"/>
    </location>
</feature>
<sequence length="268" mass="27456">MGNAAARDAMAATAEPGRGTSRAPVARVRRPREGYSFAARVVGGVAGLGAACGNSVFVLAGPLGSTLSAKASYVSELEVGGEPASGLFRAFDIATGAMIIAVALTLPTALSARLAVRVVSVSLCGAGIASIFDALNPMPCAPSVDLRCRSYEETANLVVQLQQGHTVSSVLGELAMFAAMSALAVVTWRGTNRRLARIAVGLGMGFAVSGLATVTLTLVGSQDVGAVERAQVAVESAWLALLAVHVCTGNRRTRAGQYPQPLAPHQRR</sequence>
<evidence type="ECO:0008006" key="5">
    <source>
        <dbReference type="Google" id="ProtNLM"/>
    </source>
</evidence>
<dbReference type="RefSeq" id="WP_308431390.1">
    <property type="nucleotide sequence ID" value="NZ_BNAU01000008.1"/>
</dbReference>
<dbReference type="EMBL" id="BNAU01000008">
    <property type="protein sequence ID" value="GHF18756.1"/>
    <property type="molecule type" value="Genomic_DNA"/>
</dbReference>
<evidence type="ECO:0000313" key="3">
    <source>
        <dbReference type="EMBL" id="GHF18756.1"/>
    </source>
</evidence>
<keyword evidence="2" id="KW-0812">Transmembrane</keyword>
<feature type="transmembrane region" description="Helical" evidence="2">
    <location>
        <begin position="114"/>
        <end position="132"/>
    </location>
</feature>
<feature type="transmembrane region" description="Helical" evidence="2">
    <location>
        <begin position="87"/>
        <end position="107"/>
    </location>
</feature>
<feature type="transmembrane region" description="Helical" evidence="2">
    <location>
        <begin position="198"/>
        <end position="218"/>
    </location>
</feature>
<evidence type="ECO:0000313" key="4">
    <source>
        <dbReference type="Proteomes" id="UP000605897"/>
    </source>
</evidence>
<comment type="caution">
    <text evidence="3">The sequence shown here is derived from an EMBL/GenBank/DDBJ whole genome shotgun (WGS) entry which is preliminary data.</text>
</comment>
<protein>
    <recommendedName>
        <fullName evidence="5">DUF998 domain-containing protein</fullName>
    </recommendedName>
</protein>
<feature type="transmembrane region" description="Helical" evidence="2">
    <location>
        <begin position="37"/>
        <end position="60"/>
    </location>
</feature>
<dbReference type="Proteomes" id="UP000605897">
    <property type="component" value="Unassembled WGS sequence"/>
</dbReference>
<feature type="region of interest" description="Disordered" evidence="1">
    <location>
        <begin position="1"/>
        <end position="25"/>
    </location>
</feature>
<evidence type="ECO:0000256" key="2">
    <source>
        <dbReference type="SAM" id="Phobius"/>
    </source>
</evidence>
<feature type="transmembrane region" description="Helical" evidence="2">
    <location>
        <begin position="230"/>
        <end position="248"/>
    </location>
</feature>
<dbReference type="Pfam" id="PF06197">
    <property type="entry name" value="DUF998"/>
    <property type="match status" value="1"/>
</dbReference>
<feature type="compositionally biased region" description="Low complexity" evidence="1">
    <location>
        <begin position="1"/>
        <end position="14"/>
    </location>
</feature>
<reference evidence="4" key="1">
    <citation type="journal article" date="2019" name="Int. J. Syst. Evol. Microbiol.">
        <title>The Global Catalogue of Microorganisms (GCM) 10K type strain sequencing project: providing services to taxonomists for standard genome sequencing and annotation.</title>
        <authorList>
            <consortium name="The Broad Institute Genomics Platform"/>
            <consortium name="The Broad Institute Genome Sequencing Center for Infectious Disease"/>
            <person name="Wu L."/>
            <person name="Ma J."/>
        </authorList>
    </citation>
    <scope>NUCLEOTIDE SEQUENCE [LARGE SCALE GENOMIC DNA]</scope>
    <source>
        <strain evidence="4">CGMCC 4.7677</strain>
    </source>
</reference>
<dbReference type="InterPro" id="IPR009339">
    <property type="entry name" value="DUF998"/>
</dbReference>
<keyword evidence="4" id="KW-1185">Reference proteome</keyword>